<organism evidence="1 2">
    <name type="scientific">Ligaoa zhengdingensis</name>
    <dbReference type="NCBI Taxonomy" id="2763658"/>
    <lineage>
        <taxon>Bacteria</taxon>
        <taxon>Bacillati</taxon>
        <taxon>Bacillota</taxon>
        <taxon>Clostridia</taxon>
        <taxon>Eubacteriales</taxon>
        <taxon>Oscillospiraceae</taxon>
        <taxon>Ligaoa</taxon>
    </lineage>
</organism>
<evidence type="ECO:0000313" key="1">
    <source>
        <dbReference type="EMBL" id="MBC8547131.1"/>
    </source>
</evidence>
<proteinExistence type="predicted"/>
<comment type="caution">
    <text evidence="1">The sequence shown here is derived from an EMBL/GenBank/DDBJ whole genome shotgun (WGS) entry which is preliminary data.</text>
</comment>
<keyword evidence="2" id="KW-1185">Reference proteome</keyword>
<accession>A0A926I5C3</accession>
<name>A0A926I5C3_9FIRM</name>
<protein>
    <submittedName>
        <fullName evidence="1">Uncharacterized protein</fullName>
    </submittedName>
</protein>
<sequence>MRIFVKDKRHFLWLPIPTALLYSGLAERILLSEAKRRGATLEIEQARRILEELRRIVRRHPKLMLVDIKDRHGARVQIRL</sequence>
<evidence type="ECO:0000313" key="2">
    <source>
        <dbReference type="Proteomes" id="UP000653127"/>
    </source>
</evidence>
<dbReference type="EMBL" id="JACRST010000014">
    <property type="protein sequence ID" value="MBC8547131.1"/>
    <property type="molecule type" value="Genomic_DNA"/>
</dbReference>
<dbReference type="AlphaFoldDB" id="A0A926I5C3"/>
<dbReference type="RefSeq" id="WP_249283206.1">
    <property type="nucleotide sequence ID" value="NZ_JACRST010000014.1"/>
</dbReference>
<dbReference type="Proteomes" id="UP000653127">
    <property type="component" value="Unassembled WGS sequence"/>
</dbReference>
<reference evidence="1" key="1">
    <citation type="submission" date="2020-08" db="EMBL/GenBank/DDBJ databases">
        <title>Genome public.</title>
        <authorList>
            <person name="Liu C."/>
            <person name="Sun Q."/>
        </authorList>
    </citation>
    <scope>NUCLEOTIDE SEQUENCE</scope>
    <source>
        <strain evidence="1">NSJ-31</strain>
    </source>
</reference>
<gene>
    <name evidence="1" type="ORF">H8711_09345</name>
</gene>